<comment type="caution">
    <text evidence="1">The sequence shown here is derived from an EMBL/GenBank/DDBJ whole genome shotgun (WGS) entry which is preliminary data.</text>
</comment>
<evidence type="ECO:0000313" key="1">
    <source>
        <dbReference type="EMBL" id="PKY52906.1"/>
    </source>
</evidence>
<accession>A0A2I1H1Z2</accession>
<proteinExistence type="predicted"/>
<name>A0A2I1H1Z2_9GLOM</name>
<sequence length="60" mass="6922">MPINVFQNLYFLPDPVLSQDNPDHYETFANLYGKLTTEKFCPSLINLNSKAELAQDPEYL</sequence>
<keyword evidence="2" id="KW-1185">Reference proteome</keyword>
<dbReference type="EMBL" id="LLXI01001289">
    <property type="protein sequence ID" value="PKY52906.1"/>
    <property type="molecule type" value="Genomic_DNA"/>
</dbReference>
<evidence type="ECO:0000313" key="2">
    <source>
        <dbReference type="Proteomes" id="UP000234323"/>
    </source>
</evidence>
<protein>
    <submittedName>
        <fullName evidence="1">Uncharacterized protein</fullName>
    </submittedName>
</protein>
<dbReference type="AlphaFoldDB" id="A0A2I1H1Z2"/>
<gene>
    <name evidence="1" type="ORF">RhiirA4_470815</name>
</gene>
<reference evidence="1 2" key="1">
    <citation type="submission" date="2015-10" db="EMBL/GenBank/DDBJ databases">
        <title>Genome analyses suggest a sexual origin of heterokaryosis in a supposedly ancient asexual fungus.</title>
        <authorList>
            <person name="Ropars J."/>
            <person name="Sedzielewska K."/>
            <person name="Noel J."/>
            <person name="Charron P."/>
            <person name="Farinelli L."/>
            <person name="Marton T."/>
            <person name="Kruger M."/>
            <person name="Pelin A."/>
            <person name="Brachmann A."/>
            <person name="Corradi N."/>
        </authorList>
    </citation>
    <scope>NUCLEOTIDE SEQUENCE [LARGE SCALE GENOMIC DNA]</scope>
    <source>
        <strain evidence="1 2">A4</strain>
    </source>
</reference>
<dbReference type="Proteomes" id="UP000234323">
    <property type="component" value="Unassembled WGS sequence"/>
</dbReference>
<organism evidence="1 2">
    <name type="scientific">Rhizophagus irregularis</name>
    <dbReference type="NCBI Taxonomy" id="588596"/>
    <lineage>
        <taxon>Eukaryota</taxon>
        <taxon>Fungi</taxon>
        <taxon>Fungi incertae sedis</taxon>
        <taxon>Mucoromycota</taxon>
        <taxon>Glomeromycotina</taxon>
        <taxon>Glomeromycetes</taxon>
        <taxon>Glomerales</taxon>
        <taxon>Glomeraceae</taxon>
        <taxon>Rhizophagus</taxon>
    </lineage>
</organism>